<evidence type="ECO:0000259" key="1">
    <source>
        <dbReference type="Pfam" id="PF10551"/>
    </source>
</evidence>
<sequence>MRRHLIHIKQEKYPKTPMTFEEIIEVYKNKEIASKFIMSRYEENDKLYIDTIVEENFAYSLFVYPTISNAIKGRNHMEQCNYIVDGTFKIVPISNKYKQLLIIHIIHADHAYPFIFILMSHKSESAYKNFLQYLQSNVIDLKPTSVITDFECSLRNAFKRVYPTVKTVECWFHYTNALRRKDTQIPKFNRDKNAKNLFPKFMYLPLLKPANIIEAYSILKQDAMDVKFVNPSNNTENFFKLFINFFERQWMKKFREN</sequence>
<dbReference type="Pfam" id="PF10551">
    <property type="entry name" value="MULE"/>
    <property type="match status" value="1"/>
</dbReference>
<dbReference type="EMBL" id="GDHF01007891">
    <property type="protein sequence ID" value="JAI44423.1"/>
    <property type="molecule type" value="Transcribed_RNA"/>
</dbReference>
<feature type="domain" description="MULE transposase" evidence="1">
    <location>
        <begin position="84"/>
        <end position="174"/>
    </location>
</feature>
<accession>A0A0K8VZT8</accession>
<proteinExistence type="predicted"/>
<gene>
    <name evidence="2" type="ORF">c0_g1_i1</name>
</gene>
<protein>
    <recommendedName>
        <fullName evidence="1">MULE transposase domain-containing protein</fullName>
    </recommendedName>
</protein>
<organism evidence="2">
    <name type="scientific">Bactrocera latifrons</name>
    <name type="common">Malaysian fruit fly</name>
    <name type="synonym">Chaetodacus latifrons</name>
    <dbReference type="NCBI Taxonomy" id="174628"/>
    <lineage>
        <taxon>Eukaryota</taxon>
        <taxon>Metazoa</taxon>
        <taxon>Ecdysozoa</taxon>
        <taxon>Arthropoda</taxon>
        <taxon>Hexapoda</taxon>
        <taxon>Insecta</taxon>
        <taxon>Pterygota</taxon>
        <taxon>Neoptera</taxon>
        <taxon>Endopterygota</taxon>
        <taxon>Diptera</taxon>
        <taxon>Brachycera</taxon>
        <taxon>Muscomorpha</taxon>
        <taxon>Tephritoidea</taxon>
        <taxon>Tephritidae</taxon>
        <taxon>Bactrocera</taxon>
        <taxon>Bactrocera</taxon>
    </lineage>
</organism>
<dbReference type="OrthoDB" id="8058215at2759"/>
<dbReference type="InterPro" id="IPR018289">
    <property type="entry name" value="MULE_transposase_dom"/>
</dbReference>
<dbReference type="AlphaFoldDB" id="A0A0K8VZT8"/>
<reference evidence="2" key="1">
    <citation type="submission" date="2015-06" db="EMBL/GenBank/DDBJ databases">
        <authorList>
            <person name="Hoefler B.C."/>
            <person name="Straight P.D."/>
        </authorList>
    </citation>
    <scope>NUCLEOTIDE SEQUENCE</scope>
</reference>
<name>A0A0K8VZT8_BACLA</name>
<evidence type="ECO:0000313" key="2">
    <source>
        <dbReference type="EMBL" id="JAI44423.1"/>
    </source>
</evidence>